<accession>A0ABN0XK63</accession>
<reference evidence="2 3" key="1">
    <citation type="journal article" date="2019" name="Int. J. Syst. Evol. Microbiol.">
        <title>The Global Catalogue of Microorganisms (GCM) 10K type strain sequencing project: providing services to taxonomists for standard genome sequencing and annotation.</title>
        <authorList>
            <consortium name="The Broad Institute Genomics Platform"/>
            <consortium name="The Broad Institute Genome Sequencing Center for Infectious Disease"/>
            <person name="Wu L."/>
            <person name="Ma J."/>
        </authorList>
    </citation>
    <scope>NUCLEOTIDE SEQUENCE [LARGE SCALE GENOMIC DNA]</scope>
    <source>
        <strain evidence="2 3">JCM 3146</strain>
    </source>
</reference>
<keyword evidence="1" id="KW-0812">Transmembrane</keyword>
<evidence type="ECO:0000256" key="1">
    <source>
        <dbReference type="SAM" id="Phobius"/>
    </source>
</evidence>
<name>A0ABN0XK63_9ACTN</name>
<protein>
    <recommendedName>
        <fullName evidence="4">ABC transporter permease</fullName>
    </recommendedName>
</protein>
<proteinExistence type="predicted"/>
<dbReference type="Proteomes" id="UP001501822">
    <property type="component" value="Unassembled WGS sequence"/>
</dbReference>
<feature type="transmembrane region" description="Helical" evidence="1">
    <location>
        <begin position="20"/>
        <end position="44"/>
    </location>
</feature>
<comment type="caution">
    <text evidence="2">The sequence shown here is derived from an EMBL/GenBank/DDBJ whole genome shotgun (WGS) entry which is preliminary data.</text>
</comment>
<evidence type="ECO:0008006" key="4">
    <source>
        <dbReference type="Google" id="ProtNLM"/>
    </source>
</evidence>
<keyword evidence="1" id="KW-0472">Membrane</keyword>
<evidence type="ECO:0000313" key="3">
    <source>
        <dbReference type="Proteomes" id="UP001501822"/>
    </source>
</evidence>
<gene>
    <name evidence="2" type="ORF">GCM10010151_65110</name>
</gene>
<dbReference type="RefSeq" id="WP_252799025.1">
    <property type="nucleotide sequence ID" value="NZ_BAAABM010000066.1"/>
</dbReference>
<organism evidence="2 3">
    <name type="scientific">Actinoallomurus spadix</name>
    <dbReference type="NCBI Taxonomy" id="79912"/>
    <lineage>
        <taxon>Bacteria</taxon>
        <taxon>Bacillati</taxon>
        <taxon>Actinomycetota</taxon>
        <taxon>Actinomycetes</taxon>
        <taxon>Streptosporangiales</taxon>
        <taxon>Thermomonosporaceae</taxon>
        <taxon>Actinoallomurus</taxon>
    </lineage>
</organism>
<dbReference type="EMBL" id="BAAABM010000066">
    <property type="protein sequence ID" value="GAA0366158.1"/>
    <property type="molecule type" value="Genomic_DNA"/>
</dbReference>
<keyword evidence="3" id="KW-1185">Reference proteome</keyword>
<evidence type="ECO:0000313" key="2">
    <source>
        <dbReference type="EMBL" id="GAA0366158.1"/>
    </source>
</evidence>
<sequence length="53" mass="5648">MTVTTTAGPSATSTERRGTWIARAVTEVFAPWVLIIVLFLAVGWHSAHVPGLA</sequence>
<keyword evidence="1" id="KW-1133">Transmembrane helix</keyword>